<keyword evidence="1" id="KW-0808">Transferase</keyword>
<dbReference type="EMBL" id="CP035532">
    <property type="protein sequence ID" value="QBA22676.1"/>
    <property type="molecule type" value="Genomic_DNA"/>
</dbReference>
<dbReference type="SUPFAM" id="SSF81301">
    <property type="entry name" value="Nucleotidyltransferase"/>
    <property type="match status" value="1"/>
</dbReference>
<dbReference type="Gene3D" id="3.30.460.10">
    <property type="entry name" value="Beta Polymerase, domain 2"/>
    <property type="match status" value="1"/>
</dbReference>
<organism evidence="1">
    <name type="scientific">Chryseobacterium indologenes</name>
    <name type="common">Flavobacterium indologenes</name>
    <dbReference type="NCBI Taxonomy" id="253"/>
    <lineage>
        <taxon>Bacteria</taxon>
        <taxon>Pseudomonadati</taxon>
        <taxon>Bacteroidota</taxon>
        <taxon>Flavobacteriia</taxon>
        <taxon>Flavobacteriales</taxon>
        <taxon>Weeksellaceae</taxon>
        <taxon>Chryseobacterium group</taxon>
        <taxon>Chryseobacterium</taxon>
    </lineage>
</organism>
<gene>
    <name evidence="1" type="ORF">EU348_16395</name>
</gene>
<name>A0A411DQL1_CHRID</name>
<dbReference type="InterPro" id="IPR043519">
    <property type="entry name" value="NT_sf"/>
</dbReference>
<dbReference type="AlphaFoldDB" id="A0A411DQL1"/>
<accession>A0A411DQL1</accession>
<reference evidence="1" key="1">
    <citation type="submission" date="2019-01" db="EMBL/GenBank/DDBJ databases">
        <title>Whole Genome Sequencing for Putative Detection of Antimicrobial Resistance and Potential Virulence Factors in Chryseobacterium indologenes isolated from Nile Tilapia in Tanzania.</title>
        <authorList>
            <person name="Mwega E."/>
            <person name="Mutoloki S."/>
            <person name="Mugimba K."/>
            <person name="Colquhoun D."/>
            <person name="Mdegela R."/>
            <person name="Evensen O."/>
            <person name="Wasteson Y."/>
        </authorList>
    </citation>
    <scope>NUCLEOTIDE SEQUENCE [LARGE SCALE GENOMIC DNA]</scope>
    <source>
        <strain evidence="1">StR 01</strain>
    </source>
</reference>
<dbReference type="Gene3D" id="1.20.120.330">
    <property type="entry name" value="Nucleotidyltransferases domain 2"/>
    <property type="match status" value="1"/>
</dbReference>
<evidence type="ECO:0000313" key="1">
    <source>
        <dbReference type="EMBL" id="QBA22676.1"/>
    </source>
</evidence>
<protein>
    <submittedName>
        <fullName evidence="1">Nucleotidyltransferase domain-containing protein</fullName>
    </submittedName>
</protein>
<proteinExistence type="predicted"/>
<sequence>MIQQEFANRAKEILEPDDNVIGLAVAGSWLTDEIDEFSDLDLILVTKQKISHDKNVMLDYARKLGDFLSGFTGEHVGEPRLLICLYDNPLLHVDIKFLTLEEFQSRIETPVLLIDKGGQLANIIHHTEARFPYPDYQWIEDRFWIWIHYALLKIGRGEYFEAYGFMGFLRMVVLGPLLHIKNGNLPRGVRKVETALKASDFEKLKLTISDYNRQSLLESLRNAVSLYHHLRAELFDSKVHLQNNTEEKVMRYFEEIENRH</sequence>
<dbReference type="GO" id="GO:0016740">
    <property type="term" value="F:transferase activity"/>
    <property type="evidence" value="ECO:0007669"/>
    <property type="project" value="UniProtKB-KW"/>
</dbReference>